<reference evidence="4 5" key="1">
    <citation type="submission" date="2019-07" db="EMBL/GenBank/DDBJ databases">
        <title>Description of 53C-WASEF.</title>
        <authorList>
            <person name="Pitt A."/>
            <person name="Hahn M.W."/>
        </authorList>
    </citation>
    <scope>NUCLEOTIDE SEQUENCE [LARGE SCALE GENOMIC DNA]</scope>
    <source>
        <strain evidence="4 5">53C-WASEF</strain>
    </source>
</reference>
<keyword evidence="3" id="KW-0012">Acyltransferase</keyword>
<dbReference type="EMBL" id="VMBG01000001">
    <property type="protein sequence ID" value="TSJ78900.1"/>
    <property type="molecule type" value="Genomic_DNA"/>
</dbReference>
<dbReference type="InterPro" id="IPR053376">
    <property type="entry name" value="Serine_acetyltransferase"/>
</dbReference>
<gene>
    <name evidence="4" type="ORF">FPL22_06240</name>
</gene>
<comment type="caution">
    <text evidence="4">The sequence shown here is derived from an EMBL/GenBank/DDBJ whole genome shotgun (WGS) entry which is preliminary data.</text>
</comment>
<dbReference type="Gene3D" id="2.160.10.10">
    <property type="entry name" value="Hexapeptide repeat proteins"/>
    <property type="match status" value="1"/>
</dbReference>
<dbReference type="RefSeq" id="WP_144229241.1">
    <property type="nucleotide sequence ID" value="NZ_CBCRVV010000019.1"/>
</dbReference>
<keyword evidence="2 4" id="KW-0808">Transferase</keyword>
<dbReference type="NCBIfam" id="NF041874">
    <property type="entry name" value="EPS_EpsC"/>
    <property type="match status" value="1"/>
</dbReference>
<proteinExistence type="predicted"/>
<dbReference type="CDD" id="cd03354">
    <property type="entry name" value="LbH_SAT"/>
    <property type="match status" value="1"/>
</dbReference>
<evidence type="ECO:0000256" key="3">
    <source>
        <dbReference type="ARBA" id="ARBA00023315"/>
    </source>
</evidence>
<evidence type="ECO:0000256" key="1">
    <source>
        <dbReference type="ARBA" id="ARBA00022605"/>
    </source>
</evidence>
<sequence length="312" mass="34313">MTLDDITKALLASYETEGGINHLDGINLPSDESVNRLASDFMHLLFPGFFEQKPVTKKEVPALTASRLGAIQTSLSSNIEKALSHARTEDASVRAASITTELLSRLPDIRRIVQTDVQAAYNGDPAARSTEEIILAYPCVLVISLQRIAHELYKLGVPILPRMLTEYAHERTGTDIHPGAQIGTHFFIDHCTGVVIGETARIGNHVKIYQGVTLGAKSFEVDNDGNPIKGVKRHPDIDDNVTIYAHATILGGDTKIGAHSIIGANVWILEPVPSNSIAYYKNENLVIRSRRKKEKALECREAAEMQAWDWSI</sequence>
<organism evidence="4 5">
    <name type="scientific">Rariglobus hedericola</name>
    <dbReference type="NCBI Taxonomy" id="2597822"/>
    <lineage>
        <taxon>Bacteria</taxon>
        <taxon>Pseudomonadati</taxon>
        <taxon>Verrucomicrobiota</taxon>
        <taxon>Opitutia</taxon>
        <taxon>Opitutales</taxon>
        <taxon>Opitutaceae</taxon>
        <taxon>Rariglobus</taxon>
    </lineage>
</organism>
<dbReference type="GO" id="GO:0016746">
    <property type="term" value="F:acyltransferase activity"/>
    <property type="evidence" value="ECO:0007669"/>
    <property type="project" value="UniProtKB-KW"/>
</dbReference>
<dbReference type="OrthoDB" id="9801456at2"/>
<accession>A0A556QQI5</accession>
<evidence type="ECO:0000313" key="5">
    <source>
        <dbReference type="Proteomes" id="UP000315648"/>
    </source>
</evidence>
<dbReference type="AlphaFoldDB" id="A0A556QQI5"/>
<keyword evidence="1" id="KW-0028">Amino-acid biosynthesis</keyword>
<dbReference type="GO" id="GO:0008652">
    <property type="term" value="P:amino acid biosynthetic process"/>
    <property type="evidence" value="ECO:0007669"/>
    <property type="project" value="UniProtKB-KW"/>
</dbReference>
<dbReference type="InterPro" id="IPR042122">
    <property type="entry name" value="Ser_AcTrfase_N_sf"/>
</dbReference>
<protein>
    <submittedName>
        <fullName evidence="4">Serine acetyltransferase</fullName>
    </submittedName>
</protein>
<evidence type="ECO:0000313" key="4">
    <source>
        <dbReference type="EMBL" id="TSJ78900.1"/>
    </source>
</evidence>
<name>A0A556QQI5_9BACT</name>
<evidence type="ECO:0000256" key="2">
    <source>
        <dbReference type="ARBA" id="ARBA00022679"/>
    </source>
</evidence>
<dbReference type="InterPro" id="IPR011004">
    <property type="entry name" value="Trimer_LpxA-like_sf"/>
</dbReference>
<dbReference type="Proteomes" id="UP000315648">
    <property type="component" value="Unassembled WGS sequence"/>
</dbReference>
<dbReference type="Gene3D" id="1.10.3130.10">
    <property type="entry name" value="serine acetyltransferase, domain 1"/>
    <property type="match status" value="1"/>
</dbReference>
<dbReference type="InterPro" id="IPR045304">
    <property type="entry name" value="LbH_SAT"/>
</dbReference>
<dbReference type="PANTHER" id="PTHR42811">
    <property type="entry name" value="SERINE ACETYLTRANSFERASE"/>
    <property type="match status" value="1"/>
</dbReference>
<dbReference type="SUPFAM" id="SSF51161">
    <property type="entry name" value="Trimeric LpxA-like enzymes"/>
    <property type="match status" value="1"/>
</dbReference>
<keyword evidence="5" id="KW-1185">Reference proteome</keyword>